<accession>A0AA38M9H4</accession>
<keyword evidence="3" id="KW-1185">Reference proteome</keyword>
<organism evidence="2 3">
    <name type="scientific">Zophobas morio</name>
    <dbReference type="NCBI Taxonomy" id="2755281"/>
    <lineage>
        <taxon>Eukaryota</taxon>
        <taxon>Metazoa</taxon>
        <taxon>Ecdysozoa</taxon>
        <taxon>Arthropoda</taxon>
        <taxon>Hexapoda</taxon>
        <taxon>Insecta</taxon>
        <taxon>Pterygota</taxon>
        <taxon>Neoptera</taxon>
        <taxon>Endopterygota</taxon>
        <taxon>Coleoptera</taxon>
        <taxon>Polyphaga</taxon>
        <taxon>Cucujiformia</taxon>
        <taxon>Tenebrionidae</taxon>
        <taxon>Zophobas</taxon>
    </lineage>
</organism>
<comment type="caution">
    <text evidence="2">The sequence shown here is derived from an EMBL/GenBank/DDBJ whole genome shotgun (WGS) entry which is preliminary data.</text>
</comment>
<gene>
    <name evidence="2" type="ORF">Zmor_019920</name>
</gene>
<name>A0AA38M9H4_9CUCU</name>
<dbReference type="Proteomes" id="UP001168821">
    <property type="component" value="Unassembled WGS sequence"/>
</dbReference>
<feature type="region of interest" description="Disordered" evidence="1">
    <location>
        <begin position="1"/>
        <end position="27"/>
    </location>
</feature>
<dbReference type="EMBL" id="JALNTZ010000006">
    <property type="protein sequence ID" value="KAJ3648084.1"/>
    <property type="molecule type" value="Genomic_DNA"/>
</dbReference>
<reference evidence="2" key="1">
    <citation type="journal article" date="2023" name="G3 (Bethesda)">
        <title>Whole genome assemblies of Zophobas morio and Tenebrio molitor.</title>
        <authorList>
            <person name="Kaur S."/>
            <person name="Stinson S.A."/>
            <person name="diCenzo G.C."/>
        </authorList>
    </citation>
    <scope>NUCLEOTIDE SEQUENCE</scope>
    <source>
        <strain evidence="2">QUZm001</strain>
    </source>
</reference>
<evidence type="ECO:0000313" key="3">
    <source>
        <dbReference type="Proteomes" id="UP001168821"/>
    </source>
</evidence>
<evidence type="ECO:0000313" key="2">
    <source>
        <dbReference type="EMBL" id="KAJ3648084.1"/>
    </source>
</evidence>
<proteinExistence type="predicted"/>
<protein>
    <submittedName>
        <fullName evidence="2">Uncharacterized protein</fullName>
    </submittedName>
</protein>
<dbReference type="AlphaFoldDB" id="A0AA38M9H4"/>
<evidence type="ECO:0000256" key="1">
    <source>
        <dbReference type="SAM" id="MobiDB-lite"/>
    </source>
</evidence>
<sequence length="150" mass="16515">MTPKLEYGVSSASCDPLRRKPPLRRSPAIDRFRPNKVRCPAANHVLLKMTDEREQQEYDRTWPRASTGAATPGTPTHLLLRRFSFRLTTDTCTLVIVSFRRAKQDEGLAAYHSIIYPPTPRNYCTGGGGGGGDVPGIFSARPESKGAEVA</sequence>